<evidence type="ECO:0000313" key="2">
    <source>
        <dbReference type="Proteomes" id="UP001207468"/>
    </source>
</evidence>
<dbReference type="EMBL" id="JAGFNK010000214">
    <property type="protein sequence ID" value="KAI9458085.1"/>
    <property type="molecule type" value="Genomic_DNA"/>
</dbReference>
<protein>
    <submittedName>
        <fullName evidence="1">Uncharacterized protein</fullName>
    </submittedName>
</protein>
<proteinExistence type="predicted"/>
<dbReference type="Proteomes" id="UP001207468">
    <property type="component" value="Unassembled WGS sequence"/>
</dbReference>
<keyword evidence="2" id="KW-1185">Reference proteome</keyword>
<gene>
    <name evidence="1" type="ORF">F5148DRAFT_983903</name>
</gene>
<feature type="non-terminal residue" evidence="1">
    <location>
        <position position="1"/>
    </location>
</feature>
<evidence type="ECO:0000313" key="1">
    <source>
        <dbReference type="EMBL" id="KAI9458085.1"/>
    </source>
</evidence>
<accession>A0ACC0U1P4</accession>
<name>A0ACC0U1P4_9AGAM</name>
<sequence>ALHIAAIAGNPKVAEVLLKYGPDLHAQDDDGLTPLRLAMMYKHAQIVRLLSEHAEKVVWRVRSWDHPSE</sequence>
<reference evidence="1" key="1">
    <citation type="submission" date="2021-03" db="EMBL/GenBank/DDBJ databases">
        <title>Evolutionary priming and transition to the ectomycorrhizal habit in an iconic lineage of mushroom-forming fungi: is preadaptation a requirement?</title>
        <authorList>
            <consortium name="DOE Joint Genome Institute"/>
            <person name="Looney B.P."/>
            <person name="Miyauchi S."/>
            <person name="Morin E."/>
            <person name="Drula E."/>
            <person name="Courty P.E."/>
            <person name="Chicoki N."/>
            <person name="Fauchery L."/>
            <person name="Kohler A."/>
            <person name="Kuo A."/>
            <person name="LaButti K."/>
            <person name="Pangilinan J."/>
            <person name="Lipzen A."/>
            <person name="Riley R."/>
            <person name="Andreopoulos W."/>
            <person name="He G."/>
            <person name="Johnson J."/>
            <person name="Barry K.W."/>
            <person name="Grigoriev I.V."/>
            <person name="Nagy L."/>
            <person name="Hibbett D."/>
            <person name="Henrissat B."/>
            <person name="Matheny P.B."/>
            <person name="Labbe J."/>
            <person name="Martin A.F."/>
        </authorList>
    </citation>
    <scope>NUCLEOTIDE SEQUENCE</scope>
    <source>
        <strain evidence="1">BPL698</strain>
    </source>
</reference>
<comment type="caution">
    <text evidence="1">The sequence shown here is derived from an EMBL/GenBank/DDBJ whole genome shotgun (WGS) entry which is preliminary data.</text>
</comment>
<organism evidence="1 2">
    <name type="scientific">Russula earlei</name>
    <dbReference type="NCBI Taxonomy" id="71964"/>
    <lineage>
        <taxon>Eukaryota</taxon>
        <taxon>Fungi</taxon>
        <taxon>Dikarya</taxon>
        <taxon>Basidiomycota</taxon>
        <taxon>Agaricomycotina</taxon>
        <taxon>Agaricomycetes</taxon>
        <taxon>Russulales</taxon>
        <taxon>Russulaceae</taxon>
        <taxon>Russula</taxon>
    </lineage>
</organism>